<dbReference type="EMBL" id="HBUE01146000">
    <property type="protein sequence ID" value="CAG6502939.1"/>
    <property type="molecule type" value="Transcribed_RNA"/>
</dbReference>
<feature type="compositionally biased region" description="Basic and acidic residues" evidence="1">
    <location>
        <begin position="101"/>
        <end position="110"/>
    </location>
</feature>
<dbReference type="EMBL" id="HBUE01250896">
    <property type="protein sequence ID" value="CAG6554187.1"/>
    <property type="molecule type" value="Transcribed_RNA"/>
</dbReference>
<dbReference type="AlphaFoldDB" id="A0A8D8D236"/>
<evidence type="ECO:0000313" key="2">
    <source>
        <dbReference type="EMBL" id="CAG6502939.1"/>
    </source>
</evidence>
<feature type="region of interest" description="Disordered" evidence="1">
    <location>
        <begin position="1"/>
        <end position="35"/>
    </location>
</feature>
<organism evidence="2">
    <name type="scientific">Culex pipiens</name>
    <name type="common">House mosquito</name>
    <dbReference type="NCBI Taxonomy" id="7175"/>
    <lineage>
        <taxon>Eukaryota</taxon>
        <taxon>Metazoa</taxon>
        <taxon>Ecdysozoa</taxon>
        <taxon>Arthropoda</taxon>
        <taxon>Hexapoda</taxon>
        <taxon>Insecta</taxon>
        <taxon>Pterygota</taxon>
        <taxon>Neoptera</taxon>
        <taxon>Endopterygota</taxon>
        <taxon>Diptera</taxon>
        <taxon>Nematocera</taxon>
        <taxon>Culicoidea</taxon>
        <taxon>Culicidae</taxon>
        <taxon>Culicinae</taxon>
        <taxon>Culicini</taxon>
        <taxon>Culex</taxon>
        <taxon>Culex</taxon>
    </lineage>
</organism>
<accession>A0A8D8D236</accession>
<name>A0A8D8D236_CULPI</name>
<feature type="region of interest" description="Disordered" evidence="1">
    <location>
        <begin position="87"/>
        <end position="110"/>
    </location>
</feature>
<reference evidence="2" key="1">
    <citation type="submission" date="2021-05" db="EMBL/GenBank/DDBJ databases">
        <authorList>
            <person name="Alioto T."/>
            <person name="Alioto T."/>
            <person name="Gomez Garrido J."/>
        </authorList>
    </citation>
    <scope>NUCLEOTIDE SEQUENCE</scope>
</reference>
<protein>
    <submittedName>
        <fullName evidence="2">(northern house mosquito) hypothetical protein</fullName>
    </submittedName>
</protein>
<evidence type="ECO:0000256" key="1">
    <source>
        <dbReference type="SAM" id="MobiDB-lite"/>
    </source>
</evidence>
<sequence>MQSPSWNPLRCAAPRPAADRTRARSTSAESGSDCFPYVPPRYHPKTLPPLLRLVDRQFSLPCPNPPGPVATASFSGCTAAALPQRTPALSPCRPWQGGEPGDERLSQHYH</sequence>
<proteinExistence type="predicted"/>